<protein>
    <recommendedName>
        <fullName evidence="2">CN hydrolase domain-containing protein</fullName>
    </recommendedName>
</protein>
<name>X0STS0_9ZZZZ</name>
<comment type="caution">
    <text evidence="3">The sequence shown here is derived from an EMBL/GenBank/DDBJ whole genome shotgun (WGS) entry which is preliminary data.</text>
</comment>
<evidence type="ECO:0000259" key="2">
    <source>
        <dbReference type="PROSITE" id="PS50263"/>
    </source>
</evidence>
<reference evidence="3" key="1">
    <citation type="journal article" date="2014" name="Front. Microbiol.">
        <title>High frequency of phylogenetically diverse reductive dehalogenase-homologous genes in deep subseafloor sedimentary metagenomes.</title>
        <authorList>
            <person name="Kawai M."/>
            <person name="Futagami T."/>
            <person name="Toyoda A."/>
            <person name="Takaki Y."/>
            <person name="Nishi S."/>
            <person name="Hori S."/>
            <person name="Arai W."/>
            <person name="Tsubouchi T."/>
            <person name="Morono Y."/>
            <person name="Uchiyama I."/>
            <person name="Ito T."/>
            <person name="Fujiyama A."/>
            <person name="Inagaki F."/>
            <person name="Takami H."/>
        </authorList>
    </citation>
    <scope>NUCLEOTIDE SEQUENCE</scope>
    <source>
        <strain evidence="3">Expedition CK06-06</strain>
    </source>
</reference>
<dbReference type="InterPro" id="IPR003010">
    <property type="entry name" value="C-N_Hydrolase"/>
</dbReference>
<dbReference type="AlphaFoldDB" id="X0STS0"/>
<feature type="domain" description="CN hydrolase" evidence="2">
    <location>
        <begin position="1"/>
        <end position="141"/>
    </location>
</feature>
<dbReference type="CDD" id="cd07197">
    <property type="entry name" value="nitrilase"/>
    <property type="match status" value="1"/>
</dbReference>
<sequence>ALIYDRAGELAGAYDKTHLQSHDEKYLPGDDLPVFDSDFGPFGVMICADRRWPETVRTLALKGARIIFNPTFGMHDERNLCMMRTRSFESEAFIAFTHPQQALVTGPKGQVVANQVGGNITYAVCEVDLSEADAVRAAPTAHLRGRRPDIYGL</sequence>
<dbReference type="EMBL" id="BARS01008760">
    <property type="protein sequence ID" value="GAF67210.1"/>
    <property type="molecule type" value="Genomic_DNA"/>
</dbReference>
<dbReference type="PROSITE" id="PS50263">
    <property type="entry name" value="CN_HYDROLASE"/>
    <property type="match status" value="1"/>
</dbReference>
<dbReference type="SUPFAM" id="SSF56317">
    <property type="entry name" value="Carbon-nitrogen hydrolase"/>
    <property type="match status" value="1"/>
</dbReference>
<proteinExistence type="predicted"/>
<dbReference type="InterPro" id="IPR050345">
    <property type="entry name" value="Aliph_Amidase/BUP"/>
</dbReference>
<dbReference type="InterPro" id="IPR036526">
    <property type="entry name" value="C-N_Hydrolase_sf"/>
</dbReference>
<dbReference type="Pfam" id="PF00795">
    <property type="entry name" value="CN_hydrolase"/>
    <property type="match status" value="1"/>
</dbReference>
<evidence type="ECO:0000313" key="3">
    <source>
        <dbReference type="EMBL" id="GAF67210.1"/>
    </source>
</evidence>
<organism evidence="3">
    <name type="scientific">marine sediment metagenome</name>
    <dbReference type="NCBI Taxonomy" id="412755"/>
    <lineage>
        <taxon>unclassified sequences</taxon>
        <taxon>metagenomes</taxon>
        <taxon>ecological metagenomes</taxon>
    </lineage>
</organism>
<feature type="non-terminal residue" evidence="3">
    <location>
        <position position="1"/>
    </location>
</feature>
<evidence type="ECO:0000256" key="1">
    <source>
        <dbReference type="ARBA" id="ARBA00022801"/>
    </source>
</evidence>
<dbReference type="GO" id="GO:0016811">
    <property type="term" value="F:hydrolase activity, acting on carbon-nitrogen (but not peptide) bonds, in linear amides"/>
    <property type="evidence" value="ECO:0007669"/>
    <property type="project" value="UniProtKB-ARBA"/>
</dbReference>
<accession>X0STS0</accession>
<keyword evidence="1" id="KW-0378">Hydrolase</keyword>
<dbReference type="PANTHER" id="PTHR43674:SF2">
    <property type="entry name" value="BETA-UREIDOPROPIONASE"/>
    <property type="match status" value="1"/>
</dbReference>
<dbReference type="Gene3D" id="3.60.110.10">
    <property type="entry name" value="Carbon-nitrogen hydrolase"/>
    <property type="match status" value="1"/>
</dbReference>
<gene>
    <name evidence="3" type="ORF">S01H1_16631</name>
</gene>
<dbReference type="PANTHER" id="PTHR43674">
    <property type="entry name" value="NITRILASE C965.09-RELATED"/>
    <property type="match status" value="1"/>
</dbReference>